<evidence type="ECO:0000259" key="5">
    <source>
        <dbReference type="Pfam" id="PF02558"/>
    </source>
</evidence>
<evidence type="ECO:0000256" key="2">
    <source>
        <dbReference type="ARBA" id="ARBA00022857"/>
    </source>
</evidence>
<sequence>MKVAIMGAGAVGSYIGGLLAAAGREVVLIGREAHVDAVNAEGLRISRGEEQETVRLAASTDPAAVADADVVLCCVKSTGTGEAAADLEPHLRGDTLVVSVQNGIGNAEVLADALPRARVIASVVYVAVGIVGPGHVRHHGAGELVVDSGADHDRLAQLFDGSGFAVRGVPDVRVALWGKLIANCVWNPLSAITGHTYGEVWSMAGMPQVVDDIAGECLAVGRAEGIDLPDTLVDDTVRLARTMPTQMSSTAQDLARGRLTEIDHLTGEIVRRGELLGVPTPTCRLLTALVHAKE</sequence>
<dbReference type="Pfam" id="PF02558">
    <property type="entry name" value="ApbA"/>
    <property type="match status" value="1"/>
</dbReference>
<keyword evidence="2 4" id="KW-0521">NADP</keyword>
<evidence type="ECO:0000313" key="8">
    <source>
        <dbReference type="Proteomes" id="UP001157126"/>
    </source>
</evidence>
<dbReference type="PANTHER" id="PTHR21708">
    <property type="entry name" value="PROBABLE 2-DEHYDROPANTOATE 2-REDUCTASE"/>
    <property type="match status" value="1"/>
</dbReference>
<comment type="similarity">
    <text evidence="1 4">Belongs to the ketopantoate reductase family.</text>
</comment>
<dbReference type="Gene3D" id="3.40.50.720">
    <property type="entry name" value="NAD(P)-binding Rossmann-like Domain"/>
    <property type="match status" value="1"/>
</dbReference>
<dbReference type="SUPFAM" id="SSF48179">
    <property type="entry name" value="6-phosphogluconate dehydrogenase C-terminal domain-like"/>
    <property type="match status" value="1"/>
</dbReference>
<dbReference type="InterPro" id="IPR003710">
    <property type="entry name" value="ApbA"/>
</dbReference>
<evidence type="ECO:0000313" key="7">
    <source>
        <dbReference type="EMBL" id="GMA38196.1"/>
    </source>
</evidence>
<keyword evidence="4" id="KW-0566">Pantothenate biosynthesis</keyword>
<reference evidence="8" key="1">
    <citation type="journal article" date="2019" name="Int. J. Syst. Evol. Microbiol.">
        <title>The Global Catalogue of Microorganisms (GCM) 10K type strain sequencing project: providing services to taxonomists for standard genome sequencing and annotation.</title>
        <authorList>
            <consortium name="The Broad Institute Genomics Platform"/>
            <consortium name="The Broad Institute Genome Sequencing Center for Infectious Disease"/>
            <person name="Wu L."/>
            <person name="Ma J."/>
        </authorList>
    </citation>
    <scope>NUCLEOTIDE SEQUENCE [LARGE SCALE GENOMIC DNA]</scope>
    <source>
        <strain evidence="8">NBRC 113072</strain>
    </source>
</reference>
<dbReference type="NCBIfam" id="TIGR00745">
    <property type="entry name" value="apbA_panE"/>
    <property type="match status" value="1"/>
</dbReference>
<proteinExistence type="inferred from homology"/>
<comment type="catalytic activity">
    <reaction evidence="4">
        <text>(R)-pantoate + NADP(+) = 2-dehydropantoate + NADPH + H(+)</text>
        <dbReference type="Rhea" id="RHEA:16233"/>
        <dbReference type="ChEBI" id="CHEBI:11561"/>
        <dbReference type="ChEBI" id="CHEBI:15378"/>
        <dbReference type="ChEBI" id="CHEBI:15980"/>
        <dbReference type="ChEBI" id="CHEBI:57783"/>
        <dbReference type="ChEBI" id="CHEBI:58349"/>
        <dbReference type="EC" id="1.1.1.169"/>
    </reaction>
</comment>
<comment type="caution">
    <text evidence="7">The sequence shown here is derived from an EMBL/GenBank/DDBJ whole genome shotgun (WGS) entry which is preliminary data.</text>
</comment>
<dbReference type="InterPro" id="IPR036291">
    <property type="entry name" value="NAD(P)-bd_dom_sf"/>
</dbReference>
<feature type="domain" description="Ketopantoate reductase N-terminal" evidence="5">
    <location>
        <begin position="3"/>
        <end position="147"/>
    </location>
</feature>
<dbReference type="Pfam" id="PF08546">
    <property type="entry name" value="ApbA_C"/>
    <property type="match status" value="1"/>
</dbReference>
<dbReference type="EC" id="1.1.1.169" evidence="4"/>
<evidence type="ECO:0000256" key="4">
    <source>
        <dbReference type="RuleBase" id="RU362068"/>
    </source>
</evidence>
<dbReference type="InterPro" id="IPR013752">
    <property type="entry name" value="KPA_reductase"/>
</dbReference>
<comment type="function">
    <text evidence="4">Catalyzes the NADPH-dependent reduction of ketopantoate into pantoic acid.</text>
</comment>
<dbReference type="InterPro" id="IPR013328">
    <property type="entry name" value="6PGD_dom2"/>
</dbReference>
<dbReference type="InterPro" id="IPR051402">
    <property type="entry name" value="KPR-Related"/>
</dbReference>
<evidence type="ECO:0000259" key="6">
    <source>
        <dbReference type="Pfam" id="PF08546"/>
    </source>
</evidence>
<protein>
    <recommendedName>
        <fullName evidence="4">2-dehydropantoate 2-reductase</fullName>
        <ecNumber evidence="4">1.1.1.169</ecNumber>
    </recommendedName>
    <alternativeName>
        <fullName evidence="4">Ketopantoate reductase</fullName>
    </alternativeName>
</protein>
<keyword evidence="3 4" id="KW-0560">Oxidoreductase</keyword>
<feature type="domain" description="Ketopantoate reductase C-terminal" evidence="6">
    <location>
        <begin position="171"/>
        <end position="294"/>
    </location>
</feature>
<accession>A0ABQ6IL62</accession>
<dbReference type="PANTHER" id="PTHR21708:SF26">
    <property type="entry name" value="2-DEHYDROPANTOATE 2-REDUCTASE"/>
    <property type="match status" value="1"/>
</dbReference>
<dbReference type="InterPro" id="IPR008927">
    <property type="entry name" value="6-PGluconate_DH-like_C_sf"/>
</dbReference>
<dbReference type="Gene3D" id="1.10.1040.10">
    <property type="entry name" value="N-(1-d-carboxylethyl)-l-norvaline Dehydrogenase, domain 2"/>
    <property type="match status" value="1"/>
</dbReference>
<gene>
    <name evidence="7" type="ORF">GCM10025883_02410</name>
</gene>
<comment type="pathway">
    <text evidence="4">Cofactor biosynthesis; (R)-pantothenate biosynthesis; (R)-pantoate from 3-methyl-2-oxobutanoate: step 2/2.</text>
</comment>
<organism evidence="7 8">
    <name type="scientific">Mobilicoccus caccae</name>
    <dbReference type="NCBI Taxonomy" id="1859295"/>
    <lineage>
        <taxon>Bacteria</taxon>
        <taxon>Bacillati</taxon>
        <taxon>Actinomycetota</taxon>
        <taxon>Actinomycetes</taxon>
        <taxon>Micrococcales</taxon>
        <taxon>Dermatophilaceae</taxon>
        <taxon>Mobilicoccus</taxon>
    </lineage>
</organism>
<dbReference type="InterPro" id="IPR013332">
    <property type="entry name" value="KPR_N"/>
</dbReference>
<evidence type="ECO:0000256" key="3">
    <source>
        <dbReference type="ARBA" id="ARBA00023002"/>
    </source>
</evidence>
<dbReference type="EMBL" id="BSUO01000001">
    <property type="protein sequence ID" value="GMA38196.1"/>
    <property type="molecule type" value="Genomic_DNA"/>
</dbReference>
<dbReference type="SUPFAM" id="SSF51735">
    <property type="entry name" value="NAD(P)-binding Rossmann-fold domains"/>
    <property type="match status" value="1"/>
</dbReference>
<dbReference type="RefSeq" id="WP_284302292.1">
    <property type="nucleotide sequence ID" value="NZ_BSUO01000001.1"/>
</dbReference>
<dbReference type="Proteomes" id="UP001157126">
    <property type="component" value="Unassembled WGS sequence"/>
</dbReference>
<name>A0ABQ6IL62_9MICO</name>
<evidence type="ECO:0000256" key="1">
    <source>
        <dbReference type="ARBA" id="ARBA00007870"/>
    </source>
</evidence>
<keyword evidence="8" id="KW-1185">Reference proteome</keyword>